<evidence type="ECO:0000256" key="1">
    <source>
        <dbReference type="ARBA" id="ARBA00006484"/>
    </source>
</evidence>
<feature type="compositionally biased region" description="Polar residues" evidence="4">
    <location>
        <begin position="1062"/>
        <end position="1074"/>
    </location>
</feature>
<sequence length="1282" mass="140867">MSNCIMNSLKTQPIWVLVLFSIGSIYVSKFFVSFLYWVYVNFLRPAKNLKKYGSWALVTAPTDGIGKAFAFELARKGLNLVLVGRNPDKLKDVSDSIQSKYAKTLIKNIVVDFSGDLDEGVKRIREAIKGLDVGILINNVGISYPYARYFHEVDEKLMMNLIKINVEGTTKVTHAVLPGMLKRNKGAIVNIGSAAGNIIPCPLYSVYAATKSYVDRFSRCLYDEYKKTGIDVQCQVPLYVATKMASIRNSSFFVPSSDDYARADKKQPRRQALRFFSSAVDAAAALAHLEYIFACRVSSMEKPSSASDSDGAAPYNTVFVNTSLDTHLALIVSGSDTVADVKKKILHEHLLCFPNFGEINIQALKVKRRGNFYRLPDSMFVKSAFDGICKGWFLSVDASRLQKLVENQDSGDIACFGITDNFGLLSEGPTRRLFYDGDSTLPQVQRDWHAKEKLSADTNCDNNYNILSLDTNNRSDPELQVKHELLDSSKCKDTIMRTGCDEGNFRNAISDDQFSVSLDGGGTSSVPGKGKQKRKAKKERGNESLKHALKENDASAQGTDKDISQQDTVVPDNSLVNEDGVLTHDKCHVSMEEASPGPTKKKRKTLNSKNSSEMMLSAPVQEVRENETVPRSLDVDVSATDAGNDESTNDPPEAAAASAVKEMRILDDRHTTEAEGNPPVAVQEGNDMKDSGVTMEPGKSSKKIKKSKKTQDPVTGTQVTSGMEVPPVAVQEGNDLSKDVGIEHGSVMVNDSHKFGSDQTARVEEERVLLQHNDSKTMPSTMCTPFSRDVIDMNSKVVVTSDLLDTNDNVEHGKSSKKRKKSAKCTPFSGEEIDMNSTIEVTSNLLETNEVAKPGKSSKKKKKFKRTQDPVTSATEHMTCSVIGISLTEQHETGHNDHLSDKSRKEESLLFPSQENEESKAKTVNAPILATDRETDNVIQNVLESLQDQDLTKTAENKVEKSGKKTKRKRGSGAKSIPELQTEEENVSCKNVNLAIDGTRELEVDASSVLTKKNLAKTSTEHQLNGSICKPWKIAGVETDTLHSQLNVKSSQVLSYKPDGNNGESHLQVKNSKLSKGPPPSNKSDKFNSKTKEATSADTVNASRMIPRSNKKKETIAASNSSLESFKSTIPQSERVNRHQSQVAVGKKVSNNDNGEVLNNSERKKSLLATSGTIFKFDSDQSSDDKDGVDNSDTSTRTPSDNSLSSDYSDGDSSAPRNGSHTANRKEQRGRNISNSQYSLNLDTILRSSKRYKAAKLTASQSQPLDFESQPDEFVPDSQPRP</sequence>
<dbReference type="CDD" id="cd05356">
    <property type="entry name" value="17beta-HSD1_like_SDR_c"/>
    <property type="match status" value="1"/>
</dbReference>
<feature type="compositionally biased region" description="Basic and acidic residues" evidence="4">
    <location>
        <begin position="539"/>
        <end position="564"/>
    </location>
</feature>
<feature type="compositionally biased region" description="Basic and acidic residues" evidence="4">
    <location>
        <begin position="1177"/>
        <end position="1189"/>
    </location>
</feature>
<dbReference type="PANTHER" id="PTHR43899">
    <property type="entry name" value="RH59310P"/>
    <property type="match status" value="1"/>
</dbReference>
<feature type="region of interest" description="Disordered" evidence="4">
    <location>
        <begin position="1054"/>
        <end position="1164"/>
    </location>
</feature>
<feature type="compositionally biased region" description="Polar residues" evidence="4">
    <location>
        <begin position="1117"/>
        <end position="1160"/>
    </location>
</feature>
<feature type="compositionally biased region" description="Basic and acidic residues" evidence="4">
    <location>
        <begin position="1083"/>
        <end position="1095"/>
    </location>
</feature>
<feature type="compositionally biased region" description="Basic and acidic residues" evidence="4">
    <location>
        <begin position="889"/>
        <end position="908"/>
    </location>
</feature>
<keyword evidence="5" id="KW-0812">Transmembrane</keyword>
<accession>A0AAD5NN06</accession>
<dbReference type="PANTHER" id="PTHR43899:SF13">
    <property type="entry name" value="RH59310P"/>
    <property type="match status" value="1"/>
</dbReference>
<feature type="compositionally biased region" description="Basic and acidic residues" evidence="4">
    <location>
        <begin position="661"/>
        <end position="673"/>
    </location>
</feature>
<dbReference type="Gene3D" id="3.40.50.720">
    <property type="entry name" value="NAD(P)-binding Rossmann-like Domain"/>
    <property type="match status" value="1"/>
</dbReference>
<keyword evidence="2" id="KW-0521">NADP</keyword>
<dbReference type="InterPro" id="IPR036291">
    <property type="entry name" value="NAD(P)-bd_dom_sf"/>
</dbReference>
<feature type="compositionally biased region" description="Low complexity" evidence="4">
    <location>
        <begin position="1200"/>
        <end position="1214"/>
    </location>
</feature>
<feature type="compositionally biased region" description="Basic and acidic residues" evidence="4">
    <location>
        <begin position="953"/>
        <end position="963"/>
    </location>
</feature>
<feature type="region of interest" description="Disordered" evidence="4">
    <location>
        <begin position="1177"/>
        <end position="1240"/>
    </location>
</feature>
<dbReference type="FunFam" id="3.40.50.720:FF:000137">
    <property type="entry name" value="Hydroxysteroid (17-beta) dehydrogenase 3"/>
    <property type="match status" value="1"/>
</dbReference>
<evidence type="ECO:0000313" key="6">
    <source>
        <dbReference type="EMBL" id="KAI9169217.1"/>
    </source>
</evidence>
<feature type="compositionally biased region" description="Polar residues" evidence="4">
    <location>
        <begin position="1231"/>
        <end position="1240"/>
    </location>
</feature>
<organism evidence="6 7">
    <name type="scientific">Acer negundo</name>
    <name type="common">Box elder</name>
    <dbReference type="NCBI Taxonomy" id="4023"/>
    <lineage>
        <taxon>Eukaryota</taxon>
        <taxon>Viridiplantae</taxon>
        <taxon>Streptophyta</taxon>
        <taxon>Embryophyta</taxon>
        <taxon>Tracheophyta</taxon>
        <taxon>Spermatophyta</taxon>
        <taxon>Magnoliopsida</taxon>
        <taxon>eudicotyledons</taxon>
        <taxon>Gunneridae</taxon>
        <taxon>Pentapetalae</taxon>
        <taxon>rosids</taxon>
        <taxon>malvids</taxon>
        <taxon>Sapindales</taxon>
        <taxon>Sapindaceae</taxon>
        <taxon>Hippocastanoideae</taxon>
        <taxon>Acereae</taxon>
        <taxon>Acer</taxon>
    </lineage>
</organism>
<comment type="caution">
    <text evidence="6">The sequence shown here is derived from an EMBL/GenBank/DDBJ whole genome shotgun (WGS) entry which is preliminary data.</text>
</comment>
<feature type="region of interest" description="Disordered" evidence="4">
    <location>
        <begin position="889"/>
        <end position="922"/>
    </location>
</feature>
<protein>
    <recommendedName>
        <fullName evidence="8">Very-long-chain 3-oxoacyl-CoA reductase</fullName>
    </recommendedName>
</protein>
<keyword evidence="3" id="KW-0560">Oxidoreductase</keyword>
<evidence type="ECO:0000313" key="7">
    <source>
        <dbReference type="Proteomes" id="UP001064489"/>
    </source>
</evidence>
<feature type="compositionally biased region" description="Basic residues" evidence="4">
    <location>
        <begin position="856"/>
        <end position="865"/>
    </location>
</feature>
<feature type="region of interest" description="Disordered" evidence="4">
    <location>
        <begin position="849"/>
        <end position="875"/>
    </location>
</feature>
<dbReference type="InterPro" id="IPR051019">
    <property type="entry name" value="VLCFA-Steroid_DH"/>
</dbReference>
<gene>
    <name evidence="6" type="ORF">LWI28_009045</name>
</gene>
<dbReference type="SUPFAM" id="SSF51735">
    <property type="entry name" value="NAD(P)-binding Rossmann-fold domains"/>
    <property type="match status" value="1"/>
</dbReference>
<evidence type="ECO:0000256" key="5">
    <source>
        <dbReference type="SAM" id="Phobius"/>
    </source>
</evidence>
<dbReference type="Pfam" id="PF00106">
    <property type="entry name" value="adh_short"/>
    <property type="match status" value="1"/>
</dbReference>
<evidence type="ECO:0000256" key="2">
    <source>
        <dbReference type="ARBA" id="ARBA00022857"/>
    </source>
</evidence>
<dbReference type="EMBL" id="JAJSOW010000104">
    <property type="protein sequence ID" value="KAI9169217.1"/>
    <property type="molecule type" value="Genomic_DNA"/>
</dbReference>
<feature type="region of interest" description="Disordered" evidence="4">
    <location>
        <begin position="516"/>
        <end position="573"/>
    </location>
</feature>
<feature type="region of interest" description="Disordered" evidence="4">
    <location>
        <begin position="807"/>
        <end position="829"/>
    </location>
</feature>
<feature type="region of interest" description="Disordered" evidence="4">
    <location>
        <begin position="953"/>
        <end position="985"/>
    </location>
</feature>
<feature type="transmembrane region" description="Helical" evidence="5">
    <location>
        <begin position="14"/>
        <end position="40"/>
    </location>
</feature>
<evidence type="ECO:0000256" key="3">
    <source>
        <dbReference type="ARBA" id="ARBA00023002"/>
    </source>
</evidence>
<dbReference type="PRINTS" id="PR00081">
    <property type="entry name" value="GDHRDH"/>
</dbReference>
<proteinExistence type="inferred from homology"/>
<dbReference type="InterPro" id="IPR002347">
    <property type="entry name" value="SDR_fam"/>
</dbReference>
<reference evidence="6" key="2">
    <citation type="submission" date="2023-02" db="EMBL/GenBank/DDBJ databases">
        <authorList>
            <person name="Swenson N.G."/>
            <person name="Wegrzyn J.L."/>
            <person name="Mcevoy S.L."/>
        </authorList>
    </citation>
    <scope>NUCLEOTIDE SEQUENCE</scope>
    <source>
        <strain evidence="6">91603</strain>
        <tissue evidence="6">Leaf</tissue>
    </source>
</reference>
<feature type="region of interest" description="Disordered" evidence="4">
    <location>
        <begin position="589"/>
        <end position="723"/>
    </location>
</feature>
<evidence type="ECO:0000256" key="4">
    <source>
        <dbReference type="SAM" id="MobiDB-lite"/>
    </source>
</evidence>
<dbReference type="GO" id="GO:0005783">
    <property type="term" value="C:endoplasmic reticulum"/>
    <property type="evidence" value="ECO:0007669"/>
    <property type="project" value="TreeGrafter"/>
</dbReference>
<keyword evidence="5" id="KW-1133">Transmembrane helix</keyword>
<feature type="region of interest" description="Disordered" evidence="4">
    <location>
        <begin position="1257"/>
        <end position="1282"/>
    </location>
</feature>
<name>A0AAD5NN06_ACENE</name>
<dbReference type="GO" id="GO:0045703">
    <property type="term" value="F:ketoreductase activity"/>
    <property type="evidence" value="ECO:0007669"/>
    <property type="project" value="TreeGrafter"/>
</dbReference>
<keyword evidence="5" id="KW-0472">Membrane</keyword>
<dbReference type="Proteomes" id="UP001064489">
    <property type="component" value="Chromosome 7"/>
</dbReference>
<feature type="compositionally biased region" description="Polar residues" evidence="4">
    <location>
        <begin position="712"/>
        <end position="721"/>
    </location>
</feature>
<evidence type="ECO:0008006" key="8">
    <source>
        <dbReference type="Google" id="ProtNLM"/>
    </source>
</evidence>
<keyword evidence="7" id="KW-1185">Reference proteome</keyword>
<comment type="similarity">
    <text evidence="1">Belongs to the short-chain dehydrogenases/reductases (SDR) family.</text>
</comment>
<reference evidence="6" key="1">
    <citation type="journal article" date="2022" name="Plant J.">
        <title>Strategies of tolerance reflected in two North American maple genomes.</title>
        <authorList>
            <person name="McEvoy S.L."/>
            <person name="Sezen U.U."/>
            <person name="Trouern-Trend A."/>
            <person name="McMahon S.M."/>
            <person name="Schaberg P.G."/>
            <person name="Yang J."/>
            <person name="Wegrzyn J.L."/>
            <person name="Swenson N.G."/>
        </authorList>
    </citation>
    <scope>NUCLEOTIDE SEQUENCE</scope>
    <source>
        <strain evidence="6">91603</strain>
    </source>
</reference>